<gene>
    <name evidence="4" type="ORF">HLI_15205</name>
</gene>
<keyword evidence="2" id="KW-1133">Transmembrane helix</keyword>
<comment type="similarity">
    <text evidence="1">Belongs to the bacterial sugar transferase family.</text>
</comment>
<sequence length="187" mass="21982">MKRLVDLIISVFAFIFFIPLLFIVGILIKIEDRGPVIFKQNRGGIYQKHFEIYKFRTMVQNAENIGLKYKTEENDTRITKVGMFLRKYSIDELPQLINIIKGDMSVVGPRPALPVHTDNYNKYQLKRLQVKPGVTGLAQIKGRNNLSWDEKINWDIKYVEKHSIWLDIKIILKTVKIVFNKKNIYQK</sequence>
<reference evidence="4 5" key="1">
    <citation type="submission" date="2018-01" db="EMBL/GenBank/DDBJ databases">
        <title>The whole genome sequencing and assembly of Halobacillus litoralis ERB031 strain.</title>
        <authorList>
            <person name="Lee S.-J."/>
            <person name="Park M.-K."/>
            <person name="Kim J.-Y."/>
            <person name="Lee Y.-J."/>
            <person name="Yi H."/>
            <person name="Bahn Y.-S."/>
            <person name="Kim J.F."/>
            <person name="Lee D.-W."/>
        </authorList>
    </citation>
    <scope>NUCLEOTIDE SEQUENCE [LARGE SCALE GENOMIC DNA]</scope>
    <source>
        <strain evidence="4 5">ERB 031</strain>
    </source>
</reference>
<dbReference type="Proteomes" id="UP000287756">
    <property type="component" value="Chromosome"/>
</dbReference>
<dbReference type="KEGG" id="hli:HLI_15205"/>
<evidence type="ECO:0000256" key="2">
    <source>
        <dbReference type="SAM" id="Phobius"/>
    </source>
</evidence>
<dbReference type="PANTHER" id="PTHR30576:SF0">
    <property type="entry name" value="UNDECAPRENYL-PHOSPHATE N-ACETYLGALACTOSAMINYL 1-PHOSPHATE TRANSFERASE-RELATED"/>
    <property type="match status" value="1"/>
</dbReference>
<dbReference type="OrthoDB" id="9808602at2"/>
<dbReference type="Pfam" id="PF02397">
    <property type="entry name" value="Bac_transf"/>
    <property type="match status" value="1"/>
</dbReference>
<dbReference type="EMBL" id="CP026118">
    <property type="protein sequence ID" value="QAS53450.1"/>
    <property type="molecule type" value="Genomic_DNA"/>
</dbReference>
<feature type="domain" description="Bacterial sugar transferase" evidence="3">
    <location>
        <begin position="2"/>
        <end position="179"/>
    </location>
</feature>
<dbReference type="RefSeq" id="WP_128525725.1">
    <property type="nucleotide sequence ID" value="NZ_CP026118.1"/>
</dbReference>
<organism evidence="4 5">
    <name type="scientific">Halobacillus litoralis</name>
    <dbReference type="NCBI Taxonomy" id="45668"/>
    <lineage>
        <taxon>Bacteria</taxon>
        <taxon>Bacillati</taxon>
        <taxon>Bacillota</taxon>
        <taxon>Bacilli</taxon>
        <taxon>Bacillales</taxon>
        <taxon>Bacillaceae</taxon>
        <taxon>Halobacillus</taxon>
    </lineage>
</organism>
<dbReference type="PANTHER" id="PTHR30576">
    <property type="entry name" value="COLANIC BIOSYNTHESIS UDP-GLUCOSE LIPID CARRIER TRANSFERASE"/>
    <property type="match status" value="1"/>
</dbReference>
<name>A0A410MFH7_9BACI</name>
<evidence type="ECO:0000313" key="4">
    <source>
        <dbReference type="EMBL" id="QAS53450.1"/>
    </source>
</evidence>
<keyword evidence="2" id="KW-0812">Transmembrane</keyword>
<proteinExistence type="inferred from homology"/>
<feature type="transmembrane region" description="Helical" evidence="2">
    <location>
        <begin position="7"/>
        <end position="28"/>
    </location>
</feature>
<keyword evidence="2" id="KW-0472">Membrane</keyword>
<protein>
    <submittedName>
        <fullName evidence="4">Sugar transferase</fullName>
    </submittedName>
</protein>
<evidence type="ECO:0000259" key="3">
    <source>
        <dbReference type="Pfam" id="PF02397"/>
    </source>
</evidence>
<keyword evidence="4" id="KW-0808">Transferase</keyword>
<accession>A0A410MFH7</accession>
<dbReference type="InterPro" id="IPR003362">
    <property type="entry name" value="Bact_transf"/>
</dbReference>
<dbReference type="GO" id="GO:0016780">
    <property type="term" value="F:phosphotransferase activity, for other substituted phosphate groups"/>
    <property type="evidence" value="ECO:0007669"/>
    <property type="project" value="TreeGrafter"/>
</dbReference>
<evidence type="ECO:0000313" key="5">
    <source>
        <dbReference type="Proteomes" id="UP000287756"/>
    </source>
</evidence>
<dbReference type="AlphaFoldDB" id="A0A410MFH7"/>
<evidence type="ECO:0000256" key="1">
    <source>
        <dbReference type="ARBA" id="ARBA00006464"/>
    </source>
</evidence>